<keyword evidence="10" id="KW-1185">Reference proteome</keyword>
<dbReference type="Proteomes" id="UP000267342">
    <property type="component" value="Chromosome"/>
</dbReference>
<gene>
    <name evidence="9" type="ORF">ZBT109_0121</name>
</gene>
<evidence type="ECO:0000313" key="9">
    <source>
        <dbReference type="EMBL" id="BBG28921.1"/>
    </source>
</evidence>
<evidence type="ECO:0000256" key="4">
    <source>
        <dbReference type="ARBA" id="ARBA00022801"/>
    </source>
</evidence>
<evidence type="ECO:0000259" key="8">
    <source>
        <dbReference type="Pfam" id="PF08340"/>
    </source>
</evidence>
<reference evidence="9 10" key="1">
    <citation type="submission" date="2018-09" db="EMBL/GenBank/DDBJ databases">
        <title>Zymobacter palmae IAM14233 (=T109) whole genome analysis.</title>
        <authorList>
            <person name="Yanase H."/>
        </authorList>
    </citation>
    <scope>NUCLEOTIDE SEQUENCE [LARGE SCALE GENOMIC DNA]</scope>
    <source>
        <strain evidence="9 10">IAM14233</strain>
    </source>
</reference>
<keyword evidence="2" id="KW-0540">Nuclease</keyword>
<evidence type="ECO:0000256" key="1">
    <source>
        <dbReference type="ARBA" id="ARBA00001968"/>
    </source>
</evidence>
<dbReference type="PANTHER" id="PTHR30636:SF3">
    <property type="entry name" value="UPF0701 PROTEIN YICC"/>
    <property type="match status" value="1"/>
</dbReference>
<dbReference type="NCBIfam" id="TIGR00255">
    <property type="entry name" value="YicC/YloC family endoribonuclease"/>
    <property type="match status" value="1"/>
</dbReference>
<feature type="domain" description="Endoribonuclease YicC-like N-terminal" evidence="7">
    <location>
        <begin position="2"/>
        <end position="152"/>
    </location>
</feature>
<evidence type="ECO:0000313" key="10">
    <source>
        <dbReference type="Proteomes" id="UP000267342"/>
    </source>
</evidence>
<dbReference type="EMBL" id="AP018933">
    <property type="protein sequence ID" value="BBG28921.1"/>
    <property type="molecule type" value="Genomic_DNA"/>
</dbReference>
<keyword evidence="4" id="KW-0378">Hydrolase</keyword>
<protein>
    <submittedName>
        <fullName evidence="9">Uncharacterized stress-induced protein</fullName>
    </submittedName>
</protein>
<dbReference type="PANTHER" id="PTHR30636">
    <property type="entry name" value="UPF0701 PROTEIN YICC"/>
    <property type="match status" value="1"/>
</dbReference>
<dbReference type="KEGG" id="zpl:ZBT109_0121"/>
<dbReference type="InterPro" id="IPR005229">
    <property type="entry name" value="YicC/YloC-like"/>
</dbReference>
<keyword evidence="6" id="KW-0175">Coiled coil</keyword>
<evidence type="ECO:0000256" key="3">
    <source>
        <dbReference type="ARBA" id="ARBA00022759"/>
    </source>
</evidence>
<evidence type="ECO:0000256" key="5">
    <source>
        <dbReference type="ARBA" id="ARBA00035648"/>
    </source>
</evidence>
<comment type="cofactor">
    <cofactor evidence="1">
        <name>a divalent metal cation</name>
        <dbReference type="ChEBI" id="CHEBI:60240"/>
    </cofactor>
</comment>
<sequence>MIRSMTAFTRQQQHTEWGQLTLEIRSVNHRYLEIGFRLPPALLPLEGALRDRLRKGLSRGKVDVTITLGIEGSTQGFPLDHDRLRQLNAALTAIQDEVDGVRAPDALAILNYPGIIRDVQPSEDHIAAAALTLFDKGLVDLISAREREGKRIDTMLTTRLDAIDDQVAHVRTLMPTIIERQQTLLKERIEAARAEIDEQRLAGEIALLVQKADVEEELDRLTSHVVEVRDQLKQSKPVGRRLDFLMQELNREANTLSSKSVVAETTKCAVELKVLIEQMREQVQNVE</sequence>
<dbReference type="GO" id="GO:0016787">
    <property type="term" value="F:hydrolase activity"/>
    <property type="evidence" value="ECO:0007669"/>
    <property type="project" value="UniProtKB-KW"/>
</dbReference>
<evidence type="ECO:0000256" key="2">
    <source>
        <dbReference type="ARBA" id="ARBA00022722"/>
    </source>
</evidence>
<keyword evidence="3" id="KW-0255">Endonuclease</keyword>
<dbReference type="Pfam" id="PF03755">
    <property type="entry name" value="YicC-like_N"/>
    <property type="match status" value="1"/>
</dbReference>
<accession>A0A348HBB9</accession>
<feature type="domain" description="Endoribonuclease YicC-like C-terminal" evidence="8">
    <location>
        <begin position="171"/>
        <end position="287"/>
    </location>
</feature>
<dbReference type="InterPro" id="IPR013527">
    <property type="entry name" value="YicC-like_N"/>
</dbReference>
<dbReference type="AlphaFoldDB" id="A0A348HBB9"/>
<proteinExistence type="inferred from homology"/>
<evidence type="ECO:0000256" key="6">
    <source>
        <dbReference type="SAM" id="Coils"/>
    </source>
</evidence>
<dbReference type="InterPro" id="IPR013551">
    <property type="entry name" value="YicC-like_C"/>
</dbReference>
<feature type="coiled-coil region" evidence="6">
    <location>
        <begin position="182"/>
        <end position="231"/>
    </location>
</feature>
<dbReference type="GO" id="GO:0004521">
    <property type="term" value="F:RNA endonuclease activity"/>
    <property type="evidence" value="ECO:0007669"/>
    <property type="project" value="InterPro"/>
</dbReference>
<dbReference type="STRING" id="1123510.GCA_000620025_00212"/>
<name>A0A348HBB9_9GAMM</name>
<dbReference type="RefSeq" id="WP_027704451.1">
    <property type="nucleotide sequence ID" value="NZ_AP018933.1"/>
</dbReference>
<evidence type="ECO:0000259" key="7">
    <source>
        <dbReference type="Pfam" id="PF03755"/>
    </source>
</evidence>
<organism evidence="9 10">
    <name type="scientific">Zymobacter palmae</name>
    <dbReference type="NCBI Taxonomy" id="33074"/>
    <lineage>
        <taxon>Bacteria</taxon>
        <taxon>Pseudomonadati</taxon>
        <taxon>Pseudomonadota</taxon>
        <taxon>Gammaproteobacteria</taxon>
        <taxon>Oceanospirillales</taxon>
        <taxon>Halomonadaceae</taxon>
        <taxon>Zymobacter group</taxon>
        <taxon>Zymobacter</taxon>
    </lineage>
</organism>
<dbReference type="Pfam" id="PF08340">
    <property type="entry name" value="YicC-like_C"/>
    <property type="match status" value="1"/>
</dbReference>
<comment type="similarity">
    <text evidence="5">Belongs to the YicC/YloC family.</text>
</comment>
<dbReference type="OrthoDB" id="9771229at2"/>